<dbReference type="OrthoDB" id="5598852at2759"/>
<dbReference type="AlphaFoldDB" id="A0A8H4K8Q7"/>
<reference evidence="1" key="1">
    <citation type="submission" date="2020-01" db="EMBL/GenBank/DDBJ databases">
        <title>Identification and distribution of gene clusters putatively required for synthesis of sphingolipid metabolism inhibitors in phylogenetically diverse species of the filamentous fungus Fusarium.</title>
        <authorList>
            <person name="Kim H.-S."/>
            <person name="Busman M."/>
            <person name="Brown D.W."/>
            <person name="Divon H."/>
            <person name="Uhlig S."/>
            <person name="Proctor R.H."/>
        </authorList>
    </citation>
    <scope>NUCLEOTIDE SEQUENCE</scope>
    <source>
        <strain evidence="1">NRRL 53441</strain>
    </source>
</reference>
<name>A0A8H4K8Q7_9HYPO</name>
<organism evidence="1 2">
    <name type="scientific">Fusarium austroafricanum</name>
    <dbReference type="NCBI Taxonomy" id="2364996"/>
    <lineage>
        <taxon>Eukaryota</taxon>
        <taxon>Fungi</taxon>
        <taxon>Dikarya</taxon>
        <taxon>Ascomycota</taxon>
        <taxon>Pezizomycotina</taxon>
        <taxon>Sordariomycetes</taxon>
        <taxon>Hypocreomycetidae</taxon>
        <taxon>Hypocreales</taxon>
        <taxon>Nectriaceae</taxon>
        <taxon>Fusarium</taxon>
        <taxon>Fusarium concolor species complex</taxon>
    </lineage>
</organism>
<proteinExistence type="predicted"/>
<gene>
    <name evidence="1" type="ORF">F53441_10524</name>
</gene>
<dbReference type="Proteomes" id="UP000605986">
    <property type="component" value="Unassembled WGS sequence"/>
</dbReference>
<accession>A0A8H4K8Q7</accession>
<keyword evidence="2" id="KW-1185">Reference proteome</keyword>
<evidence type="ECO:0000313" key="2">
    <source>
        <dbReference type="Proteomes" id="UP000605986"/>
    </source>
</evidence>
<comment type="caution">
    <text evidence="1">The sequence shown here is derived from an EMBL/GenBank/DDBJ whole genome shotgun (WGS) entry which is preliminary data.</text>
</comment>
<sequence>MTAVYSLDAAISSFFEINTSATRQQCDDFALHHAGGPLDPVPIQGTFSYTVTAGENKSKIFQFRTQDSSIDTSMIDLAKTAHPQFVASCRYHGTIGLRQPLHIYEMDNLPGAAYIMARNISIVQPPDYISRQFNIVKDLAKYI</sequence>
<dbReference type="EMBL" id="JAADJG010000499">
    <property type="protein sequence ID" value="KAF4445775.1"/>
    <property type="molecule type" value="Genomic_DNA"/>
</dbReference>
<protein>
    <submittedName>
        <fullName evidence="1">Mus38-like protein</fullName>
    </submittedName>
</protein>
<evidence type="ECO:0000313" key="1">
    <source>
        <dbReference type="EMBL" id="KAF4445775.1"/>
    </source>
</evidence>